<dbReference type="EMBL" id="FOHK01000007">
    <property type="protein sequence ID" value="SET37833.1"/>
    <property type="molecule type" value="Genomic_DNA"/>
</dbReference>
<feature type="signal peptide" evidence="1">
    <location>
        <begin position="1"/>
        <end position="23"/>
    </location>
</feature>
<gene>
    <name evidence="3" type="ORF">SAMN05660429_01657</name>
</gene>
<dbReference type="STRING" id="349064.SAMN05660429_01657"/>
<dbReference type="OrthoDB" id="6382813at2"/>
<evidence type="ECO:0000313" key="3">
    <source>
        <dbReference type="EMBL" id="SET37833.1"/>
    </source>
</evidence>
<dbReference type="InterPro" id="IPR008979">
    <property type="entry name" value="Galactose-bd-like_sf"/>
</dbReference>
<reference evidence="3 4" key="1">
    <citation type="submission" date="2016-10" db="EMBL/GenBank/DDBJ databases">
        <authorList>
            <person name="de Groot N.N."/>
        </authorList>
    </citation>
    <scope>NUCLEOTIDE SEQUENCE [LARGE SCALE GENOMIC DNA]</scope>
    <source>
        <strain evidence="3 4">DSM 19706</strain>
    </source>
</reference>
<keyword evidence="1" id="KW-0732">Signal</keyword>
<proteinExistence type="predicted"/>
<dbReference type="Proteomes" id="UP000199308">
    <property type="component" value="Unassembled WGS sequence"/>
</dbReference>
<evidence type="ECO:0000256" key="1">
    <source>
        <dbReference type="SAM" id="SignalP"/>
    </source>
</evidence>
<dbReference type="SUPFAM" id="SSF49785">
    <property type="entry name" value="Galactose-binding domain-like"/>
    <property type="match status" value="1"/>
</dbReference>
<evidence type="ECO:0000313" key="4">
    <source>
        <dbReference type="Proteomes" id="UP000199308"/>
    </source>
</evidence>
<feature type="chain" id="PRO_5011732554" evidence="1">
    <location>
        <begin position="24"/>
        <end position="679"/>
    </location>
</feature>
<name>A0A1I0E0L2_THASX</name>
<protein>
    <submittedName>
        <fullName evidence="3">VCBS repeat-containing protein</fullName>
    </submittedName>
</protein>
<accession>A0A1I0E0L2</accession>
<sequence>MKTFQNKKLLAALAMSSTLVACGSDSDSSGEEAMNNAPVHGGNIVRTFHEKDAFEMLYLLGTPEGKESGEGIAYDPDGDLMSVRKFEADTDDLTGFDVQGTRIGVRPAEIAPFLDSGESKTVTFSYKINDGKSTTARKMTVTITGEDAAPEFSDLEVTFTKFDGLVDIDLLEGVVDADGEPLTISDFAADPSNTVDAHTLLENIKSLDIDSFSDLVAIGEELVLKYSYKVNDHNNSLVRNLTVKIRGVRKEPLPPEIVSTYAGTFTTNDNVEVVDLAHSDYTVEWNGDPVLVDVASITPTNGGPALKFNKSMGSVLVVDPVDFGRYIENVGDTETFEYAFKITDGTEGDTAGHVVDTSFSVTVTKEAPANLILNGSFEDGLNDWTADGSMVSVADSATAWDGAKELSASGWSELVSSSFEVTAGGAYHVSYAEQMGDWGRYNLHIANGADNLITRSFGLHPTFAGPWVDYAIRSLSFEMPIDAAASTREVKIETALNKVDDVQVTRYSTDNSHNLLWVNAGSASVDFEDGTQAAWGGDNIAMSAIPDEVVSGDHSLVISGPAWVALPAGTVQDAKKYLLKLEIKQLEFNQSFGNIVQFQIRDASDWTAFYANPLEHPRSIDLLATPIGEVTTFQQVIDPSRVGQLSGWDTRNIVIEINPTIWGAPGKVAIDNIQLIELD</sequence>
<dbReference type="RefSeq" id="WP_093329173.1">
    <property type="nucleotide sequence ID" value="NZ_AP027363.1"/>
</dbReference>
<dbReference type="Pfam" id="PF17803">
    <property type="entry name" value="Cadherin_4"/>
    <property type="match status" value="1"/>
</dbReference>
<feature type="domain" description="RapA2 cadherin-like" evidence="2">
    <location>
        <begin position="139"/>
        <end position="193"/>
    </location>
</feature>
<dbReference type="Gene3D" id="2.60.120.260">
    <property type="entry name" value="Galactose-binding domain-like"/>
    <property type="match status" value="1"/>
</dbReference>
<dbReference type="InterPro" id="IPR040853">
    <property type="entry name" value="RapA2_cadherin-like"/>
</dbReference>
<evidence type="ECO:0000259" key="2">
    <source>
        <dbReference type="Pfam" id="PF17803"/>
    </source>
</evidence>
<dbReference type="AlphaFoldDB" id="A0A1I0E0L2"/>
<organism evidence="3 4">
    <name type="scientific">Thalassotalea agarivorans</name>
    <name type="common">Thalassomonas agarivorans</name>
    <dbReference type="NCBI Taxonomy" id="349064"/>
    <lineage>
        <taxon>Bacteria</taxon>
        <taxon>Pseudomonadati</taxon>
        <taxon>Pseudomonadota</taxon>
        <taxon>Gammaproteobacteria</taxon>
        <taxon>Alteromonadales</taxon>
        <taxon>Colwelliaceae</taxon>
        <taxon>Thalassotalea</taxon>
    </lineage>
</organism>
<keyword evidence="4" id="KW-1185">Reference proteome</keyword>
<dbReference type="PROSITE" id="PS51257">
    <property type="entry name" value="PROKAR_LIPOPROTEIN"/>
    <property type="match status" value="1"/>
</dbReference>